<keyword evidence="9" id="KW-1185">Reference proteome</keyword>
<dbReference type="NCBIfam" id="TIGR02105">
    <property type="entry name" value="III_needle"/>
    <property type="match status" value="1"/>
</dbReference>
<evidence type="ECO:0000313" key="9">
    <source>
        <dbReference type="Proteomes" id="UP000242222"/>
    </source>
</evidence>
<dbReference type="GO" id="GO:0005576">
    <property type="term" value="C:extracellular region"/>
    <property type="evidence" value="ECO:0007669"/>
    <property type="project" value="UniProtKB-SubCell"/>
</dbReference>
<reference evidence="9" key="1">
    <citation type="submission" date="2016-10" db="EMBL/GenBank/DDBJ databases">
        <authorList>
            <person name="Varghese N."/>
            <person name="Submissions S."/>
        </authorList>
    </citation>
    <scope>NUCLEOTIDE SEQUENCE [LARGE SCALE GENOMIC DNA]</scope>
    <source>
        <strain evidence="9">N6PO6</strain>
    </source>
</reference>
<dbReference type="EMBL" id="FOVC01000013">
    <property type="protein sequence ID" value="SFN66216.1"/>
    <property type="molecule type" value="Genomic_DNA"/>
</dbReference>
<dbReference type="SUPFAM" id="SSF140129">
    <property type="entry name" value="MxiH-like"/>
    <property type="match status" value="1"/>
</dbReference>
<dbReference type="Pfam" id="PF09392">
    <property type="entry name" value="T3SS_needle_F"/>
    <property type="match status" value="1"/>
</dbReference>
<keyword evidence="4" id="KW-0964">Secreted</keyword>
<evidence type="ECO:0000256" key="1">
    <source>
        <dbReference type="ARBA" id="ARBA00004241"/>
    </source>
</evidence>
<evidence type="ECO:0000256" key="7">
    <source>
        <dbReference type="ARBA" id="ARBA00035658"/>
    </source>
</evidence>
<dbReference type="GO" id="GO:0009986">
    <property type="term" value="C:cell surface"/>
    <property type="evidence" value="ECO:0007669"/>
    <property type="project" value="UniProtKB-SubCell"/>
</dbReference>
<dbReference type="InterPro" id="IPR011841">
    <property type="entry name" value="T3SS_needle_YscF"/>
</dbReference>
<dbReference type="Proteomes" id="UP000242222">
    <property type="component" value="Unassembled WGS sequence"/>
</dbReference>
<evidence type="ECO:0000256" key="4">
    <source>
        <dbReference type="ARBA" id="ARBA00022525"/>
    </source>
</evidence>
<protein>
    <submittedName>
        <fullName evidence="8">Type III secretion system major needle protein, YscF/MxiH/PrgI family</fullName>
    </submittedName>
</protein>
<dbReference type="InterPro" id="IPR037203">
    <property type="entry name" value="T3SS_needle-like_sf"/>
</dbReference>
<evidence type="ECO:0000256" key="2">
    <source>
        <dbReference type="ARBA" id="ARBA00004613"/>
    </source>
</evidence>
<dbReference type="STRING" id="1367852.SAMN05216516_11336"/>
<name>A0A1I5AUL0_9GAMM</name>
<dbReference type="Gene3D" id="1.20.58.90">
    <property type="match status" value="1"/>
</dbReference>
<evidence type="ECO:0000256" key="3">
    <source>
        <dbReference type="ARBA" id="ARBA00022448"/>
    </source>
</evidence>
<dbReference type="GO" id="GO:0030254">
    <property type="term" value="P:protein secretion by the type III secretion system"/>
    <property type="evidence" value="ECO:0007669"/>
    <property type="project" value="InterPro"/>
</dbReference>
<evidence type="ECO:0000256" key="5">
    <source>
        <dbReference type="ARBA" id="ARBA00022927"/>
    </source>
</evidence>
<sequence>MSSILNATTSATGDGYYLGDVSANFETGAVTMMGNLKSALTDMENDPSDPTKLAKYQACLQEYTLFRNAQSSTIKAYSSIGATIIQNFR</sequence>
<keyword evidence="3" id="KW-0813">Transport</keyword>
<dbReference type="AlphaFoldDB" id="A0A1I5AUL0"/>
<evidence type="ECO:0000313" key="8">
    <source>
        <dbReference type="EMBL" id="SFN66216.1"/>
    </source>
</evidence>
<comment type="similarity">
    <text evidence="7">Belongs to the SctF family.</text>
</comment>
<dbReference type="GO" id="GO:0030257">
    <property type="term" value="C:type III protein secretion system complex"/>
    <property type="evidence" value="ECO:0007669"/>
    <property type="project" value="InterPro"/>
</dbReference>
<dbReference type="RefSeq" id="WP_092879497.1">
    <property type="nucleotide sequence ID" value="NZ_FOVC01000013.1"/>
</dbReference>
<keyword evidence="6" id="KW-0843">Virulence</keyword>
<gene>
    <name evidence="8" type="ORF">SAMN05216516_11336</name>
</gene>
<comment type="subcellular location">
    <subcellularLocation>
        <location evidence="1">Cell surface</location>
    </subcellularLocation>
    <subcellularLocation>
        <location evidence="2">Secreted</location>
    </subcellularLocation>
</comment>
<accession>A0A1I5AUL0</accession>
<organism evidence="8 9">
    <name type="scientific">Izhakiella capsodis</name>
    <dbReference type="NCBI Taxonomy" id="1367852"/>
    <lineage>
        <taxon>Bacteria</taxon>
        <taxon>Pseudomonadati</taxon>
        <taxon>Pseudomonadota</taxon>
        <taxon>Gammaproteobacteria</taxon>
        <taxon>Enterobacterales</taxon>
        <taxon>Erwiniaceae</taxon>
        <taxon>Izhakiella</taxon>
    </lineage>
</organism>
<dbReference type="OrthoDB" id="6465387at2"/>
<evidence type="ECO:0000256" key="6">
    <source>
        <dbReference type="ARBA" id="ARBA00023026"/>
    </source>
</evidence>
<keyword evidence="5" id="KW-0653">Protein transport</keyword>
<proteinExistence type="inferred from homology"/>
<dbReference type="InterPro" id="IPR021123">
    <property type="entry name" value="T3SS_needle-like"/>
</dbReference>